<evidence type="ECO:0000313" key="1">
    <source>
        <dbReference type="EMBL" id="JAH82726.1"/>
    </source>
</evidence>
<organism evidence="1">
    <name type="scientific">Anguilla anguilla</name>
    <name type="common">European freshwater eel</name>
    <name type="synonym">Muraena anguilla</name>
    <dbReference type="NCBI Taxonomy" id="7936"/>
    <lineage>
        <taxon>Eukaryota</taxon>
        <taxon>Metazoa</taxon>
        <taxon>Chordata</taxon>
        <taxon>Craniata</taxon>
        <taxon>Vertebrata</taxon>
        <taxon>Euteleostomi</taxon>
        <taxon>Actinopterygii</taxon>
        <taxon>Neopterygii</taxon>
        <taxon>Teleostei</taxon>
        <taxon>Anguilliformes</taxon>
        <taxon>Anguillidae</taxon>
        <taxon>Anguilla</taxon>
    </lineage>
</organism>
<dbReference type="EMBL" id="GBXM01025851">
    <property type="protein sequence ID" value="JAH82726.1"/>
    <property type="molecule type" value="Transcribed_RNA"/>
</dbReference>
<sequence length="28" mass="3357">MQEISFRRSVQEISSEQCLILIEPYLPF</sequence>
<reference evidence="1" key="2">
    <citation type="journal article" date="2015" name="Fish Shellfish Immunol.">
        <title>Early steps in the European eel (Anguilla anguilla)-Vibrio vulnificus interaction in the gills: Role of the RtxA13 toxin.</title>
        <authorList>
            <person name="Callol A."/>
            <person name="Pajuelo D."/>
            <person name="Ebbesson L."/>
            <person name="Teles M."/>
            <person name="MacKenzie S."/>
            <person name="Amaro C."/>
        </authorList>
    </citation>
    <scope>NUCLEOTIDE SEQUENCE</scope>
</reference>
<dbReference type="AlphaFoldDB" id="A0A0E9VXF1"/>
<reference evidence="1" key="1">
    <citation type="submission" date="2014-11" db="EMBL/GenBank/DDBJ databases">
        <authorList>
            <person name="Amaro Gonzalez C."/>
        </authorList>
    </citation>
    <scope>NUCLEOTIDE SEQUENCE</scope>
</reference>
<proteinExistence type="predicted"/>
<name>A0A0E9VXF1_ANGAN</name>
<protein>
    <submittedName>
        <fullName evidence="1">Uncharacterized protein</fullName>
    </submittedName>
</protein>
<accession>A0A0E9VXF1</accession>